<evidence type="ECO:0000256" key="1">
    <source>
        <dbReference type="SAM" id="MobiDB-lite"/>
    </source>
</evidence>
<feature type="compositionally biased region" description="Pro residues" evidence="1">
    <location>
        <begin position="25"/>
        <end position="58"/>
    </location>
</feature>
<dbReference type="Proteomes" id="UP001379533">
    <property type="component" value="Chromosome"/>
</dbReference>
<reference evidence="3 4" key="1">
    <citation type="submission" date="2021-12" db="EMBL/GenBank/DDBJ databases">
        <title>Discovery of the Pendulisporaceae a myxobacterial family with distinct sporulation behavior and unique specialized metabolism.</title>
        <authorList>
            <person name="Garcia R."/>
            <person name="Popoff A."/>
            <person name="Bader C.D."/>
            <person name="Loehr J."/>
            <person name="Walesch S."/>
            <person name="Walt C."/>
            <person name="Boldt J."/>
            <person name="Bunk B."/>
            <person name="Haeckl F.J.F.P.J."/>
            <person name="Gunesch A.P."/>
            <person name="Birkelbach J."/>
            <person name="Nuebel U."/>
            <person name="Pietschmann T."/>
            <person name="Bach T."/>
            <person name="Mueller R."/>
        </authorList>
    </citation>
    <scope>NUCLEOTIDE SEQUENCE [LARGE SCALE GENOMIC DNA]</scope>
    <source>
        <strain evidence="3 4">MSr12523</strain>
    </source>
</reference>
<proteinExistence type="predicted"/>
<dbReference type="SUPFAM" id="SSF56935">
    <property type="entry name" value="Porins"/>
    <property type="match status" value="1"/>
</dbReference>
<feature type="chain" id="PRO_5046763791" description="Porin" evidence="2">
    <location>
        <begin position="23"/>
        <end position="442"/>
    </location>
</feature>
<accession>A0ABZ2KHE3</accession>
<organism evidence="3 4">
    <name type="scientific">Pendulispora brunnea</name>
    <dbReference type="NCBI Taxonomy" id="2905690"/>
    <lineage>
        <taxon>Bacteria</taxon>
        <taxon>Pseudomonadati</taxon>
        <taxon>Myxococcota</taxon>
        <taxon>Myxococcia</taxon>
        <taxon>Myxococcales</taxon>
        <taxon>Sorangiineae</taxon>
        <taxon>Pendulisporaceae</taxon>
        <taxon>Pendulispora</taxon>
    </lineage>
</organism>
<gene>
    <name evidence="3" type="ORF">LZC95_09145</name>
</gene>
<evidence type="ECO:0008006" key="5">
    <source>
        <dbReference type="Google" id="ProtNLM"/>
    </source>
</evidence>
<evidence type="ECO:0000313" key="3">
    <source>
        <dbReference type="EMBL" id="WXA97000.1"/>
    </source>
</evidence>
<evidence type="ECO:0000256" key="2">
    <source>
        <dbReference type="SAM" id="SignalP"/>
    </source>
</evidence>
<sequence length="442" mass="46622">MHERAILVSVAALLTLSAPAFAQAPAPPSPPPAEPAPTPAPVPGEAYPPPPAVVPPAAPKEEPPKEEKQLLRFYAWIKPTIGVASAAVESFSQPNASAISAAGNPALASVPDDARATFQVAQSRFGVWINEKEPVRGQLEFDLVDFTKASPTVASVPRIRIAKGEWAPSKEVLLIAGQDWDLHAPMAPHGYNLVGAAYLAGNTGFMRQQVKLLYTLPNLELGAAVGLQGNNNTNRDAGIELSRMPTFAVRAAYLAGDVGRVGVSGIVSQFRFGPGTDNDHYVTAGGGALYFDLTPVKALNVRAEGYVGRNLANLSLLALGQRVGEDDIDEIGGFLSAKFKITDSHAIYAHGGTAQTLKPSKVSPSYAYPAAGGAAALSGTGPGLKYNITTRVGYEIRISKFAAFFLEGSYYRSKFALVAADDGKFDSLRQAFVGELGMMFTL</sequence>
<protein>
    <recommendedName>
        <fullName evidence="5">Porin</fullName>
    </recommendedName>
</protein>
<feature type="signal peptide" evidence="2">
    <location>
        <begin position="1"/>
        <end position="22"/>
    </location>
</feature>
<feature type="region of interest" description="Disordered" evidence="1">
    <location>
        <begin position="21"/>
        <end position="65"/>
    </location>
</feature>
<dbReference type="EMBL" id="CP089982">
    <property type="protein sequence ID" value="WXA97000.1"/>
    <property type="molecule type" value="Genomic_DNA"/>
</dbReference>
<keyword evidence="4" id="KW-1185">Reference proteome</keyword>
<keyword evidence="2" id="KW-0732">Signal</keyword>
<name>A0ABZ2KHE3_9BACT</name>
<dbReference type="RefSeq" id="WP_394847617.1">
    <property type="nucleotide sequence ID" value="NZ_CP089982.1"/>
</dbReference>
<evidence type="ECO:0000313" key="4">
    <source>
        <dbReference type="Proteomes" id="UP001379533"/>
    </source>
</evidence>